<accession>A0AAF0PYJ2</accession>
<proteinExistence type="predicted"/>
<organism evidence="1 2">
    <name type="scientific">Solanum verrucosum</name>
    <dbReference type="NCBI Taxonomy" id="315347"/>
    <lineage>
        <taxon>Eukaryota</taxon>
        <taxon>Viridiplantae</taxon>
        <taxon>Streptophyta</taxon>
        <taxon>Embryophyta</taxon>
        <taxon>Tracheophyta</taxon>
        <taxon>Spermatophyta</taxon>
        <taxon>Magnoliopsida</taxon>
        <taxon>eudicotyledons</taxon>
        <taxon>Gunneridae</taxon>
        <taxon>Pentapetalae</taxon>
        <taxon>asterids</taxon>
        <taxon>lamiids</taxon>
        <taxon>Solanales</taxon>
        <taxon>Solanaceae</taxon>
        <taxon>Solanoideae</taxon>
        <taxon>Solaneae</taxon>
        <taxon>Solanum</taxon>
    </lineage>
</organism>
<gene>
    <name evidence="1" type="ORF">MTR67_003694</name>
</gene>
<reference evidence="1" key="1">
    <citation type="submission" date="2023-08" db="EMBL/GenBank/DDBJ databases">
        <title>A de novo genome assembly of Solanum verrucosum Schlechtendal, a Mexican diploid species geographically isolated from the other diploid A-genome species in potato relatives.</title>
        <authorList>
            <person name="Hosaka K."/>
        </authorList>
    </citation>
    <scope>NUCLEOTIDE SEQUENCE</scope>
    <source>
        <tissue evidence="1">Young leaves</tissue>
    </source>
</reference>
<evidence type="ECO:0000313" key="2">
    <source>
        <dbReference type="Proteomes" id="UP001234989"/>
    </source>
</evidence>
<name>A0AAF0PYJ2_SOLVR</name>
<sequence>MKMRDIIIYCFDVCSHHRSGKIYYIGKASIGKLKIGKRKQVG</sequence>
<dbReference type="Proteomes" id="UP001234989">
    <property type="component" value="Chromosome 1"/>
</dbReference>
<dbReference type="EMBL" id="CP133612">
    <property type="protein sequence ID" value="WMV10309.1"/>
    <property type="molecule type" value="Genomic_DNA"/>
</dbReference>
<dbReference type="AlphaFoldDB" id="A0AAF0PYJ2"/>
<evidence type="ECO:0000313" key="1">
    <source>
        <dbReference type="EMBL" id="WMV10309.1"/>
    </source>
</evidence>
<protein>
    <submittedName>
        <fullName evidence="1">Uncharacterized protein</fullName>
    </submittedName>
</protein>
<keyword evidence="2" id="KW-1185">Reference proteome</keyword>